<name>X1END6_9ZZZZ</name>
<evidence type="ECO:0000259" key="2">
    <source>
        <dbReference type="Pfam" id="PF17761"/>
    </source>
</evidence>
<proteinExistence type="predicted"/>
<dbReference type="Pfam" id="PF06250">
    <property type="entry name" value="YhcG_C"/>
    <property type="match status" value="1"/>
</dbReference>
<feature type="non-terminal residue" evidence="3">
    <location>
        <position position="208"/>
    </location>
</feature>
<protein>
    <recommendedName>
        <fullName evidence="4">YhcG N-terminal domain-containing protein</fullName>
    </recommendedName>
</protein>
<dbReference type="PANTHER" id="PTHR30547:SF5">
    <property type="entry name" value="NUCLEASE YHCG-RELATED"/>
    <property type="match status" value="1"/>
</dbReference>
<sequence>LDLLAERLQKSGLKRVESRELRRYRQFYQLYPQIRESVTPELNRLLLRGEFPLPAEKRESLTPELRNSGRAIITKLSFTHLAELIAIEDNLKRVFYEIECIRGNWSVRELKRQIASLYYERSGLSKDKKKLAELVQSGTESAEAKLAIRDPYIFEFLGLKPKEVMSESSLEDQLLDQLQDFLLELGHGFCFEARQKRILIGDTHNFVD</sequence>
<dbReference type="InterPro" id="IPR053148">
    <property type="entry name" value="PD-DEXK-like_domain"/>
</dbReference>
<dbReference type="EMBL" id="BARU01013271">
    <property type="protein sequence ID" value="GAH34906.1"/>
    <property type="molecule type" value="Genomic_DNA"/>
</dbReference>
<gene>
    <name evidence="3" type="ORF">S03H2_24068</name>
</gene>
<evidence type="ECO:0008006" key="4">
    <source>
        <dbReference type="Google" id="ProtNLM"/>
    </source>
</evidence>
<dbReference type="PANTHER" id="PTHR30547">
    <property type="entry name" value="UNCHARACTERIZED PROTEIN YHCG-RELATED"/>
    <property type="match status" value="1"/>
</dbReference>
<evidence type="ECO:0000259" key="1">
    <source>
        <dbReference type="Pfam" id="PF06250"/>
    </source>
</evidence>
<reference evidence="3" key="1">
    <citation type="journal article" date="2014" name="Front. Microbiol.">
        <title>High frequency of phylogenetically diverse reductive dehalogenase-homologous genes in deep subseafloor sedimentary metagenomes.</title>
        <authorList>
            <person name="Kawai M."/>
            <person name="Futagami T."/>
            <person name="Toyoda A."/>
            <person name="Takaki Y."/>
            <person name="Nishi S."/>
            <person name="Hori S."/>
            <person name="Arai W."/>
            <person name="Tsubouchi T."/>
            <person name="Morono Y."/>
            <person name="Uchiyama I."/>
            <person name="Ito T."/>
            <person name="Fujiyama A."/>
            <person name="Inagaki F."/>
            <person name="Takami H."/>
        </authorList>
    </citation>
    <scope>NUCLEOTIDE SEQUENCE</scope>
    <source>
        <strain evidence="3">Expedition CK06-06</strain>
    </source>
</reference>
<accession>X1END6</accession>
<feature type="domain" description="YhcG N-terminal" evidence="2">
    <location>
        <begin position="70"/>
        <end position="121"/>
    </location>
</feature>
<dbReference type="InterPro" id="IPR009362">
    <property type="entry name" value="YhcG_C"/>
</dbReference>
<comment type="caution">
    <text evidence="3">The sequence shown here is derived from an EMBL/GenBank/DDBJ whole genome shotgun (WGS) entry which is preliminary data.</text>
</comment>
<organism evidence="3">
    <name type="scientific">marine sediment metagenome</name>
    <dbReference type="NCBI Taxonomy" id="412755"/>
    <lineage>
        <taxon>unclassified sequences</taxon>
        <taxon>metagenomes</taxon>
        <taxon>ecological metagenomes</taxon>
    </lineage>
</organism>
<dbReference type="InterPro" id="IPR041527">
    <property type="entry name" value="YhcG_N"/>
</dbReference>
<evidence type="ECO:0000313" key="3">
    <source>
        <dbReference type="EMBL" id="GAH34906.1"/>
    </source>
</evidence>
<feature type="non-terminal residue" evidence="3">
    <location>
        <position position="1"/>
    </location>
</feature>
<feature type="domain" description="YhcG PDDEXK nuclease" evidence="1">
    <location>
        <begin position="147"/>
        <end position="208"/>
    </location>
</feature>
<dbReference type="Pfam" id="PF17761">
    <property type="entry name" value="DUF1016_N"/>
    <property type="match status" value="1"/>
</dbReference>
<dbReference type="AlphaFoldDB" id="X1END6"/>